<dbReference type="Proteomes" id="UP000006790">
    <property type="component" value="Chromosome 6"/>
</dbReference>
<dbReference type="RefSeq" id="XP_003647581.1">
    <property type="nucleotide sequence ID" value="XM_003647533.1"/>
</dbReference>
<dbReference type="InterPro" id="IPR019433">
    <property type="entry name" value="GPI_ManTrfase_II_coact_Pga1"/>
</dbReference>
<dbReference type="PANTHER" id="PTHR28022">
    <property type="entry name" value="GPI MANNOSYLTRANSFERASE 2 SUBUNIT PGA1"/>
    <property type="match status" value="1"/>
</dbReference>
<feature type="chain" id="PRO_5005682250" description="Protein PBN1" evidence="2">
    <location>
        <begin position="24"/>
        <end position="197"/>
    </location>
</feature>
<keyword evidence="1" id="KW-0812">Transmembrane</keyword>
<accession>G8JUI4</accession>
<evidence type="ECO:0000256" key="2">
    <source>
        <dbReference type="SAM" id="SignalP"/>
    </source>
</evidence>
<keyword evidence="2" id="KW-0732">Signal</keyword>
<dbReference type="GO" id="GO:0000030">
    <property type="term" value="F:mannosyltransferase activity"/>
    <property type="evidence" value="ECO:0007669"/>
    <property type="project" value="EnsemblFungi"/>
</dbReference>
<dbReference type="PANTHER" id="PTHR28022:SF1">
    <property type="entry name" value="GPI MANNOSYLTRANSFERASE 2 SUBUNIT PGA1"/>
    <property type="match status" value="1"/>
</dbReference>
<keyword evidence="1" id="KW-0472">Membrane</keyword>
<evidence type="ECO:0000313" key="3">
    <source>
        <dbReference type="EMBL" id="AET40764.1"/>
    </source>
</evidence>
<sequence>MKFVSILCGIATVLKCIVANTEAFNLHIPRDFPLHPTEVSSSNDGRVGRQLGTHYFPSMSLYNINHKLQVYPVPLNDTFYIQLTDLKQDETYQIRICWTAMHPVNVEGLGYQIVAHDVNFQGTVADDARIFVHFKVVPQCYPPINADTIPINVSVVNIKMGIPVDLYSVVFYILLVLGAVSYLVQHSNPYQLLKNAR</sequence>
<evidence type="ECO:0000313" key="4">
    <source>
        <dbReference type="Proteomes" id="UP000006790"/>
    </source>
</evidence>
<dbReference type="KEGG" id="erc:Ecym_6389"/>
<dbReference type="GO" id="GO:0120097">
    <property type="term" value="C:glycosylphosphatidylinositol-mannosyltransferase II complex"/>
    <property type="evidence" value="ECO:0007669"/>
    <property type="project" value="EnsemblFungi"/>
</dbReference>
<organism evidence="3 4">
    <name type="scientific">Eremothecium cymbalariae (strain CBS 270.75 / DBVPG 7215 / KCTC 17166 / NRRL Y-17582)</name>
    <name type="common">Yeast</name>
    <dbReference type="NCBI Taxonomy" id="931890"/>
    <lineage>
        <taxon>Eukaryota</taxon>
        <taxon>Fungi</taxon>
        <taxon>Dikarya</taxon>
        <taxon>Ascomycota</taxon>
        <taxon>Saccharomycotina</taxon>
        <taxon>Saccharomycetes</taxon>
        <taxon>Saccharomycetales</taxon>
        <taxon>Saccharomycetaceae</taxon>
        <taxon>Eremothecium</taxon>
    </lineage>
</organism>
<dbReference type="EMBL" id="CP002502">
    <property type="protein sequence ID" value="AET40764.1"/>
    <property type="molecule type" value="Genomic_DNA"/>
</dbReference>
<reference evidence="4" key="1">
    <citation type="journal article" date="2012" name="G3 (Bethesda)">
        <title>Pichia sorbitophila, an interspecies yeast hybrid reveals early steps of genome resolution following polyploidization.</title>
        <authorList>
            <person name="Leh Louis V."/>
            <person name="Despons L."/>
            <person name="Friedrich A."/>
            <person name="Martin T."/>
            <person name="Durrens P."/>
            <person name="Casaregola S."/>
            <person name="Neuveglise C."/>
            <person name="Fairhead C."/>
            <person name="Marck C."/>
            <person name="Cruz J.A."/>
            <person name="Straub M.L."/>
            <person name="Kugler V."/>
            <person name="Sacerdot C."/>
            <person name="Uzunov Z."/>
            <person name="Thierry A."/>
            <person name="Weiss S."/>
            <person name="Bleykasten C."/>
            <person name="De Montigny J."/>
            <person name="Jacques N."/>
            <person name="Jung P."/>
            <person name="Lemaire M."/>
            <person name="Mallet S."/>
            <person name="Morel G."/>
            <person name="Richard G.F."/>
            <person name="Sarkar A."/>
            <person name="Savel G."/>
            <person name="Schacherer J."/>
            <person name="Seret M.L."/>
            <person name="Talla E."/>
            <person name="Samson G."/>
            <person name="Jubin C."/>
            <person name="Poulain J."/>
            <person name="Vacherie B."/>
            <person name="Barbe V."/>
            <person name="Pelletier E."/>
            <person name="Sherman D.J."/>
            <person name="Westhof E."/>
            <person name="Weissenbach J."/>
            <person name="Baret P.V."/>
            <person name="Wincker P."/>
            <person name="Gaillardin C."/>
            <person name="Dujon B."/>
            <person name="Souciet J.L."/>
        </authorList>
    </citation>
    <scope>NUCLEOTIDE SEQUENCE [LARGE SCALE GENOMIC DNA]</scope>
    <source>
        <strain evidence="4">CBS 270.75 / DBVPG 7215 / KCTC 17166 / NRRL Y-17582</strain>
    </source>
</reference>
<dbReference type="AlphaFoldDB" id="G8JUI4"/>
<dbReference type="HOGENOM" id="CLU_116423_0_0_1"/>
<keyword evidence="4" id="KW-1185">Reference proteome</keyword>
<dbReference type="GeneID" id="11469146"/>
<dbReference type="GO" id="GO:0006506">
    <property type="term" value="P:GPI anchor biosynthetic process"/>
    <property type="evidence" value="ECO:0007669"/>
    <property type="project" value="EnsemblFungi"/>
</dbReference>
<dbReference type="OMA" id="YQIKICW"/>
<feature type="transmembrane region" description="Helical" evidence="1">
    <location>
        <begin position="166"/>
        <end position="184"/>
    </location>
</feature>
<evidence type="ECO:0008006" key="5">
    <source>
        <dbReference type="Google" id="ProtNLM"/>
    </source>
</evidence>
<evidence type="ECO:0000256" key="1">
    <source>
        <dbReference type="SAM" id="Phobius"/>
    </source>
</evidence>
<dbReference type="Pfam" id="PF10333">
    <property type="entry name" value="Pga1"/>
    <property type="match status" value="1"/>
</dbReference>
<protein>
    <recommendedName>
        <fullName evidence="5">Protein PBN1</fullName>
    </recommendedName>
</protein>
<gene>
    <name evidence="3" type="ordered locus">Ecym_6389</name>
</gene>
<proteinExistence type="predicted"/>
<dbReference type="FunCoup" id="G8JUI4">
    <property type="interactions" value="16"/>
</dbReference>
<feature type="signal peptide" evidence="2">
    <location>
        <begin position="1"/>
        <end position="23"/>
    </location>
</feature>
<dbReference type="eggNOG" id="ENOG502S2MY">
    <property type="taxonomic scope" value="Eukaryota"/>
</dbReference>
<name>G8JUI4_ERECY</name>
<dbReference type="GO" id="GO:0005789">
    <property type="term" value="C:endoplasmic reticulum membrane"/>
    <property type="evidence" value="ECO:0007669"/>
    <property type="project" value="EnsemblFungi"/>
</dbReference>
<keyword evidence="1" id="KW-1133">Transmembrane helix</keyword>
<dbReference type="InParanoid" id="G8JUI4"/>
<dbReference type="OrthoDB" id="4036106at2759"/>